<protein>
    <submittedName>
        <fullName evidence="2">Uncharacterized protein</fullName>
    </submittedName>
</protein>
<evidence type="ECO:0000313" key="2">
    <source>
        <dbReference type="EMBL" id="CAF4236624.1"/>
    </source>
</evidence>
<dbReference type="AlphaFoldDB" id="A0A8S2SQI9"/>
<evidence type="ECO:0000313" key="3">
    <source>
        <dbReference type="Proteomes" id="UP000682733"/>
    </source>
</evidence>
<reference evidence="2" key="1">
    <citation type="submission" date="2021-02" db="EMBL/GenBank/DDBJ databases">
        <authorList>
            <person name="Nowell W R."/>
        </authorList>
    </citation>
    <scope>NUCLEOTIDE SEQUENCE</scope>
</reference>
<evidence type="ECO:0000313" key="1">
    <source>
        <dbReference type="EMBL" id="CAF1440170.1"/>
    </source>
</evidence>
<name>A0A8S2SQI9_9BILA</name>
<dbReference type="Proteomes" id="UP000677228">
    <property type="component" value="Unassembled WGS sequence"/>
</dbReference>
<dbReference type="Proteomes" id="UP000682733">
    <property type="component" value="Unassembled WGS sequence"/>
</dbReference>
<accession>A0A8S2SQI9</accession>
<proteinExistence type="predicted"/>
<gene>
    <name evidence="1" type="ORF">OVA965_LOCUS34407</name>
    <name evidence="2" type="ORF">TMI583_LOCUS35327</name>
</gene>
<organism evidence="2 3">
    <name type="scientific">Didymodactylos carnosus</name>
    <dbReference type="NCBI Taxonomy" id="1234261"/>
    <lineage>
        <taxon>Eukaryota</taxon>
        <taxon>Metazoa</taxon>
        <taxon>Spiralia</taxon>
        <taxon>Gnathifera</taxon>
        <taxon>Rotifera</taxon>
        <taxon>Eurotatoria</taxon>
        <taxon>Bdelloidea</taxon>
        <taxon>Philodinida</taxon>
        <taxon>Philodinidae</taxon>
        <taxon>Didymodactylos</taxon>
    </lineage>
</organism>
<dbReference type="EMBL" id="CAJOBA010050650">
    <property type="protein sequence ID" value="CAF4236624.1"/>
    <property type="molecule type" value="Genomic_DNA"/>
</dbReference>
<comment type="caution">
    <text evidence="2">The sequence shown here is derived from an EMBL/GenBank/DDBJ whole genome shotgun (WGS) entry which is preliminary data.</text>
</comment>
<dbReference type="EMBL" id="CAJNOK010028846">
    <property type="protein sequence ID" value="CAF1440170.1"/>
    <property type="molecule type" value="Genomic_DNA"/>
</dbReference>
<sequence length="158" mass="18542">MLSDVQNLTTVITQQCHEMLFNFVADHGLLYNEYHVKPVVEDVTHTGPQCFMFWPLVNYDAFGFESVNGFFHELINGNRNIHLYPMDRLGDSKTIDQINIFDKEAKYVKHGYYTCNQLLRSELITKKHKIYTDTVVQINYNNVKEAFHIKLILLSNYC</sequence>